<name>A0AA88AB56_FICCA</name>
<organism evidence="1 2">
    <name type="scientific">Ficus carica</name>
    <name type="common">Common fig</name>
    <dbReference type="NCBI Taxonomy" id="3494"/>
    <lineage>
        <taxon>Eukaryota</taxon>
        <taxon>Viridiplantae</taxon>
        <taxon>Streptophyta</taxon>
        <taxon>Embryophyta</taxon>
        <taxon>Tracheophyta</taxon>
        <taxon>Spermatophyta</taxon>
        <taxon>Magnoliopsida</taxon>
        <taxon>eudicotyledons</taxon>
        <taxon>Gunneridae</taxon>
        <taxon>Pentapetalae</taxon>
        <taxon>rosids</taxon>
        <taxon>fabids</taxon>
        <taxon>Rosales</taxon>
        <taxon>Moraceae</taxon>
        <taxon>Ficeae</taxon>
        <taxon>Ficus</taxon>
    </lineage>
</organism>
<sequence>MRYRFKGKREVYLLAAAERTRFIDQFEKKKRAGFFSIDWKIVFRTRVKLGAIRIGIFRPKVRCSSSLVPFVGGNGQKNIGASNVAKCRVKFQATTFNPLH</sequence>
<evidence type="ECO:0000313" key="1">
    <source>
        <dbReference type="EMBL" id="GMN49130.1"/>
    </source>
</evidence>
<reference evidence="1" key="1">
    <citation type="submission" date="2023-07" db="EMBL/GenBank/DDBJ databases">
        <title>draft genome sequence of fig (Ficus carica).</title>
        <authorList>
            <person name="Takahashi T."/>
            <person name="Nishimura K."/>
        </authorList>
    </citation>
    <scope>NUCLEOTIDE SEQUENCE</scope>
</reference>
<dbReference type="AlphaFoldDB" id="A0AA88AB56"/>
<comment type="caution">
    <text evidence="1">The sequence shown here is derived from an EMBL/GenBank/DDBJ whole genome shotgun (WGS) entry which is preliminary data.</text>
</comment>
<proteinExistence type="predicted"/>
<evidence type="ECO:0000313" key="2">
    <source>
        <dbReference type="Proteomes" id="UP001187192"/>
    </source>
</evidence>
<accession>A0AA88AB56</accession>
<dbReference type="Proteomes" id="UP001187192">
    <property type="component" value="Unassembled WGS sequence"/>
</dbReference>
<gene>
    <name evidence="1" type="ORF">TIFTF001_018302</name>
</gene>
<protein>
    <submittedName>
        <fullName evidence="1">Uncharacterized protein</fullName>
    </submittedName>
</protein>
<keyword evidence="2" id="KW-1185">Reference proteome</keyword>
<dbReference type="EMBL" id="BTGU01000030">
    <property type="protein sequence ID" value="GMN49130.1"/>
    <property type="molecule type" value="Genomic_DNA"/>
</dbReference>
<dbReference type="Gramene" id="FCD_00002648-RA">
    <property type="protein sequence ID" value="FCD_00002648-RA:cds"/>
    <property type="gene ID" value="FCD_00002648"/>
</dbReference>